<dbReference type="SUPFAM" id="SSF57180">
    <property type="entry name" value="Cellulose-binding domain"/>
    <property type="match status" value="1"/>
</dbReference>
<dbReference type="InterPro" id="IPR041542">
    <property type="entry name" value="GH43_C2"/>
</dbReference>
<name>A0A1B8GE80_9PEZI</name>
<keyword evidence="6" id="KW-1133">Transmembrane helix</keyword>
<dbReference type="STRING" id="342668.A0A1B8GE80"/>
<dbReference type="Gene3D" id="2.60.120.200">
    <property type="match status" value="1"/>
</dbReference>
<dbReference type="CDD" id="cd09001">
    <property type="entry name" value="GH43_FsAxh1-like"/>
    <property type="match status" value="1"/>
</dbReference>
<dbReference type="PANTHER" id="PTHR42812">
    <property type="entry name" value="BETA-XYLOSIDASE"/>
    <property type="match status" value="1"/>
</dbReference>
<organism evidence="8 9">
    <name type="scientific">Pseudogymnoascus verrucosus</name>
    <dbReference type="NCBI Taxonomy" id="342668"/>
    <lineage>
        <taxon>Eukaryota</taxon>
        <taxon>Fungi</taxon>
        <taxon>Dikarya</taxon>
        <taxon>Ascomycota</taxon>
        <taxon>Pezizomycotina</taxon>
        <taxon>Leotiomycetes</taxon>
        <taxon>Thelebolales</taxon>
        <taxon>Thelebolaceae</taxon>
        <taxon>Pseudogymnoascus</taxon>
    </lineage>
</organism>
<feature type="domain" description="CBM1" evidence="7">
    <location>
        <begin position="36"/>
        <end position="72"/>
    </location>
</feature>
<dbReference type="GO" id="GO:0030248">
    <property type="term" value="F:cellulose binding"/>
    <property type="evidence" value="ECO:0007669"/>
    <property type="project" value="InterPro"/>
</dbReference>
<keyword evidence="2" id="KW-0732">Signal</keyword>
<dbReference type="SUPFAM" id="SSF75005">
    <property type="entry name" value="Arabinanase/levansucrase/invertase"/>
    <property type="match status" value="1"/>
</dbReference>
<reference evidence="9" key="2">
    <citation type="journal article" date="2018" name="Nat. Commun.">
        <title>Extreme sensitivity to ultraviolet light in the fungal pathogen causing white-nose syndrome of bats.</title>
        <authorList>
            <person name="Palmer J.M."/>
            <person name="Drees K.P."/>
            <person name="Foster J.T."/>
            <person name="Lindner D.L."/>
        </authorList>
    </citation>
    <scope>NUCLEOTIDE SEQUENCE [LARGE SCALE GENOMIC DNA]</scope>
    <source>
        <strain evidence="9">UAMH 10579</strain>
    </source>
</reference>
<dbReference type="InterPro" id="IPR000254">
    <property type="entry name" value="CBD"/>
</dbReference>
<dbReference type="RefSeq" id="XP_018127873.1">
    <property type="nucleotide sequence ID" value="XM_018276398.2"/>
</dbReference>
<evidence type="ECO:0000256" key="6">
    <source>
        <dbReference type="SAM" id="Phobius"/>
    </source>
</evidence>
<reference evidence="8 9" key="1">
    <citation type="submission" date="2016-03" db="EMBL/GenBank/DDBJ databases">
        <title>Comparative genomics of Pseudogymnoascus destructans, the fungus causing white-nose syndrome of bats.</title>
        <authorList>
            <person name="Palmer J.M."/>
            <person name="Drees K.P."/>
            <person name="Foster J.T."/>
            <person name="Lindner D.L."/>
        </authorList>
    </citation>
    <scope>NUCLEOTIDE SEQUENCE [LARGE SCALE GENOMIC DNA]</scope>
    <source>
        <strain evidence="8 9">UAMH 10579</strain>
    </source>
</reference>
<evidence type="ECO:0000256" key="3">
    <source>
        <dbReference type="ARBA" id="ARBA00022801"/>
    </source>
</evidence>
<dbReference type="GO" id="GO:0004553">
    <property type="term" value="F:hydrolase activity, hydrolyzing O-glycosyl compounds"/>
    <property type="evidence" value="ECO:0007669"/>
    <property type="project" value="InterPro"/>
</dbReference>
<dbReference type="GO" id="GO:0005975">
    <property type="term" value="P:carbohydrate metabolic process"/>
    <property type="evidence" value="ECO:0007669"/>
    <property type="project" value="InterPro"/>
</dbReference>
<keyword evidence="6" id="KW-0812">Transmembrane</keyword>
<dbReference type="EMBL" id="KV460246">
    <property type="protein sequence ID" value="OBT94140.1"/>
    <property type="molecule type" value="Genomic_DNA"/>
</dbReference>
<keyword evidence="3 5" id="KW-0378">Hydrolase</keyword>
<dbReference type="Pfam" id="PF17851">
    <property type="entry name" value="GH43_C2"/>
    <property type="match status" value="1"/>
</dbReference>
<keyword evidence="6" id="KW-0472">Membrane</keyword>
<comment type="similarity">
    <text evidence="1 5">Belongs to the glycosyl hydrolase 43 family.</text>
</comment>
<accession>A0A1B8GE80</accession>
<dbReference type="SMART" id="SM00236">
    <property type="entry name" value="fCBD"/>
    <property type="match status" value="1"/>
</dbReference>
<feature type="transmembrane region" description="Helical" evidence="6">
    <location>
        <begin position="12"/>
        <end position="35"/>
    </location>
</feature>
<gene>
    <name evidence="8" type="ORF">VE01_06961</name>
</gene>
<proteinExistence type="inferred from homology"/>
<dbReference type="PANTHER" id="PTHR42812:SF15">
    <property type="entry name" value="HYDROLASE, PUTATIVE (AFU_ORTHOLOGUE AFUA_2G00930)-RELATED"/>
    <property type="match status" value="1"/>
</dbReference>
<evidence type="ECO:0000256" key="1">
    <source>
        <dbReference type="ARBA" id="ARBA00009865"/>
    </source>
</evidence>
<keyword evidence="9" id="KW-1185">Reference proteome</keyword>
<dbReference type="GeneID" id="28840347"/>
<evidence type="ECO:0000313" key="8">
    <source>
        <dbReference type="EMBL" id="OBT94140.1"/>
    </source>
</evidence>
<evidence type="ECO:0000256" key="5">
    <source>
        <dbReference type="RuleBase" id="RU361187"/>
    </source>
</evidence>
<dbReference type="InterPro" id="IPR035971">
    <property type="entry name" value="CBD_sf"/>
</dbReference>
<protein>
    <recommendedName>
        <fullName evidence="7">CBM1 domain-containing protein</fullName>
    </recommendedName>
</protein>
<dbReference type="Gene3D" id="2.115.10.20">
    <property type="entry name" value="Glycosyl hydrolase domain, family 43"/>
    <property type="match status" value="1"/>
</dbReference>
<dbReference type="GO" id="GO:0005576">
    <property type="term" value="C:extracellular region"/>
    <property type="evidence" value="ECO:0007669"/>
    <property type="project" value="InterPro"/>
</dbReference>
<dbReference type="OrthoDB" id="2139957at2759"/>
<evidence type="ECO:0000313" key="9">
    <source>
        <dbReference type="Proteomes" id="UP000091956"/>
    </source>
</evidence>
<dbReference type="Pfam" id="PF00734">
    <property type="entry name" value="CBM_1"/>
    <property type="match status" value="1"/>
</dbReference>
<dbReference type="InterPro" id="IPR023296">
    <property type="entry name" value="Glyco_hydro_beta-prop_sf"/>
</dbReference>
<dbReference type="InterPro" id="IPR013320">
    <property type="entry name" value="ConA-like_dom_sf"/>
</dbReference>
<evidence type="ECO:0000256" key="4">
    <source>
        <dbReference type="ARBA" id="ARBA00023295"/>
    </source>
</evidence>
<dbReference type="PROSITE" id="PS51164">
    <property type="entry name" value="CBM1_2"/>
    <property type="match status" value="1"/>
</dbReference>
<dbReference type="AlphaFoldDB" id="A0A1B8GE80"/>
<sequence>MNNDPRTLRRLLSLLSFAIMMYVAAILCAALPFVYGQAEIWFQCGGAGWTGETSCVVGICCIASNPWYSQCLPCPESTSIPSSSIAVTKPPATSTTSTKTDTQPTGVFTNPVIYEDFADNDIFLGPDGAYYFSASNMHYSPGAPILRSYDLINWEFIGHSVPTLDFGDAYNMVGGTAYRRGTWASTLRYRKSTGLWYWYGCIDFWNSYVYTAPAVTGPWKQVAKFEATCFYDCGLLIDDDDTMYIVYGSNDVSVAQLSSDGLTIAKTEKAFSYPSPFTGIEGNRMYKRNGIYYILDDAPAEGATLIWKSTSPWGPWTEKTLQTAIPGPSELGGGTPCQGSLVETPEGDWYFMSFIWSYPSGRLPVLAPITWGSDDFPILTQVGGKWGSSYPNPLPSHPLASWLGTDTFQGTSLGTDTTKYTVNNGLTLSTATVTNDLFEARNTLTHRVFGAVSIGTVILDTSNMADGDVCGLAAYRDWTAYIGISRNGSTYTISNVQGMKQDSANNWVTLTDGTTTASATITKGRVWLRGTVQAAQVSSHGVSFEYSLDGTTFKPLGGSYTMNTDYSYFIGYRWGIFNFAEKALGGSVKVTSFTLA</sequence>
<dbReference type="Pfam" id="PF04616">
    <property type="entry name" value="Glyco_hydro_43"/>
    <property type="match status" value="1"/>
</dbReference>
<evidence type="ECO:0000259" key="7">
    <source>
        <dbReference type="PROSITE" id="PS51164"/>
    </source>
</evidence>
<evidence type="ECO:0000256" key="2">
    <source>
        <dbReference type="ARBA" id="ARBA00022729"/>
    </source>
</evidence>
<keyword evidence="4 5" id="KW-0326">Glycosidase</keyword>
<dbReference type="InterPro" id="IPR051795">
    <property type="entry name" value="Glycosyl_Hydrlase_43"/>
</dbReference>
<dbReference type="PROSITE" id="PS00562">
    <property type="entry name" value="CBM1_1"/>
    <property type="match status" value="1"/>
</dbReference>
<dbReference type="SUPFAM" id="SSF49899">
    <property type="entry name" value="Concanavalin A-like lectins/glucanases"/>
    <property type="match status" value="1"/>
</dbReference>
<dbReference type="Proteomes" id="UP000091956">
    <property type="component" value="Unassembled WGS sequence"/>
</dbReference>
<dbReference type="InterPro" id="IPR006710">
    <property type="entry name" value="Glyco_hydro_43"/>
</dbReference>